<dbReference type="PANTHER" id="PTHR36435:SF1">
    <property type="entry name" value="CAAX AMINO TERMINAL PROTEASE FAMILY PROTEIN"/>
    <property type="match status" value="1"/>
</dbReference>
<feature type="transmembrane region" description="Helical" evidence="1">
    <location>
        <begin position="70"/>
        <end position="92"/>
    </location>
</feature>
<dbReference type="GO" id="GO:0080120">
    <property type="term" value="P:CAAX-box protein maturation"/>
    <property type="evidence" value="ECO:0007669"/>
    <property type="project" value="UniProtKB-ARBA"/>
</dbReference>
<evidence type="ECO:0000256" key="1">
    <source>
        <dbReference type="SAM" id="Phobius"/>
    </source>
</evidence>
<dbReference type="EMBL" id="LN831302">
    <property type="protein sequence ID" value="CQH48690.1"/>
    <property type="molecule type" value="Genomic_DNA"/>
</dbReference>
<keyword evidence="4" id="KW-1185">Reference proteome</keyword>
<accession>A0A0U5H1M1</accession>
<dbReference type="OrthoDB" id="214851at2157"/>
<proteinExistence type="predicted"/>
<keyword evidence="1" id="KW-1133">Transmembrane helix</keyword>
<keyword evidence="1" id="KW-0472">Membrane</keyword>
<evidence type="ECO:0000259" key="2">
    <source>
        <dbReference type="Pfam" id="PF02517"/>
    </source>
</evidence>
<dbReference type="InterPro" id="IPR003675">
    <property type="entry name" value="Rce1/LyrA-like_dom"/>
</dbReference>
<feature type="transmembrane region" description="Helical" evidence="1">
    <location>
        <begin position="178"/>
        <end position="211"/>
    </location>
</feature>
<protein>
    <submittedName>
        <fullName evidence="3">Abi/CAAX domain protein</fullName>
    </submittedName>
</protein>
<dbReference type="InterPro" id="IPR052710">
    <property type="entry name" value="CAAX_protease"/>
</dbReference>
<evidence type="ECO:0000313" key="3">
    <source>
        <dbReference type="EMBL" id="CQH48690.1"/>
    </source>
</evidence>
<organism evidence="3 4">
    <name type="scientific">Halobacterium hubeiense</name>
    <dbReference type="NCBI Taxonomy" id="1407499"/>
    <lineage>
        <taxon>Archaea</taxon>
        <taxon>Methanobacteriati</taxon>
        <taxon>Methanobacteriota</taxon>
        <taxon>Stenosarchaea group</taxon>
        <taxon>Halobacteria</taxon>
        <taxon>Halobacteriales</taxon>
        <taxon>Halobacteriaceae</taxon>
        <taxon>Halobacterium</taxon>
    </lineage>
</organism>
<dbReference type="KEGG" id="hhb:Hhub_1449"/>
<reference evidence="4" key="1">
    <citation type="journal article" date="2016" name="Environ. Microbiol.">
        <title>The complete genome of a viable archaeum isolated from 123-million-year-old rock salt.</title>
        <authorList>
            <person name="Jaakkola S.T."/>
            <person name="Pfeiffer F."/>
            <person name="Ravantti J.J."/>
            <person name="Guo Q."/>
            <person name="Liu Y."/>
            <person name="Chen X."/>
            <person name="Ma H."/>
            <person name="Yang C."/>
            <person name="Oksanen H.M."/>
            <person name="Bamford D.H."/>
        </authorList>
    </citation>
    <scope>NUCLEOTIDE SEQUENCE</scope>
    <source>
        <strain evidence="4">JI20-1</strain>
    </source>
</reference>
<name>A0A0U5H1M1_9EURY</name>
<dbReference type="STRING" id="1407499.HHUB_1449"/>
<dbReference type="GeneID" id="26658136"/>
<dbReference type="Proteomes" id="UP000066737">
    <property type="component" value="Chromosome I"/>
</dbReference>
<gene>
    <name evidence="3" type="ORF">HHUB_1449</name>
</gene>
<dbReference type="Pfam" id="PF02517">
    <property type="entry name" value="Rce1-like"/>
    <property type="match status" value="1"/>
</dbReference>
<keyword evidence="1" id="KW-0812">Transmembrane</keyword>
<evidence type="ECO:0000313" key="4">
    <source>
        <dbReference type="Proteomes" id="UP000066737"/>
    </source>
</evidence>
<feature type="transmembrane region" description="Helical" evidence="1">
    <location>
        <begin position="42"/>
        <end position="63"/>
    </location>
</feature>
<feature type="transmembrane region" description="Helical" evidence="1">
    <location>
        <begin position="122"/>
        <end position="142"/>
    </location>
</feature>
<dbReference type="RefSeq" id="WP_059055779.1">
    <property type="nucleotide sequence ID" value="NZ_CEML01000002.1"/>
</dbReference>
<feature type="domain" description="CAAX prenyl protease 2/Lysostaphin resistance protein A-like" evidence="2">
    <location>
        <begin position="123"/>
        <end position="213"/>
    </location>
</feature>
<dbReference type="AlphaFoldDB" id="A0A0U5H1M1"/>
<feature type="transmembrane region" description="Helical" evidence="1">
    <location>
        <begin position="149"/>
        <end position="172"/>
    </location>
</feature>
<sequence length="221" mass="22315">MAYWVAFAAFVLLVTAGLVALTRASAGVVGEGTDDLAAGELLLQTTLSQAVVGALLVAALWVARIPLDALGVAVSAELVAIGVVVGLVLALGNEAAMRVLDSAGLGYDEALRETLTPEETRGWLILCCVALPVVAGFEELLFRGILVGALSAGFGVSPWVLAAASSVVFGAAHTAQGATGVVVTTLLGFALAAAYVLTGSLLVVFVAHYVVNAAEFAAHAR</sequence>
<dbReference type="GO" id="GO:0004175">
    <property type="term" value="F:endopeptidase activity"/>
    <property type="evidence" value="ECO:0007669"/>
    <property type="project" value="UniProtKB-ARBA"/>
</dbReference>
<dbReference type="PANTHER" id="PTHR36435">
    <property type="entry name" value="SLR1288 PROTEIN"/>
    <property type="match status" value="1"/>
</dbReference>